<evidence type="ECO:0000256" key="1">
    <source>
        <dbReference type="ARBA" id="ARBA00008000"/>
    </source>
</evidence>
<feature type="binding site" evidence="5">
    <location>
        <position position="391"/>
    </location>
    <ligand>
        <name>substrate</name>
    </ligand>
</feature>
<keyword evidence="3 6" id="KW-0274">FAD</keyword>
<dbReference type="GO" id="GO:0008609">
    <property type="term" value="F:alkylglycerone-phosphate synthase activity"/>
    <property type="evidence" value="ECO:0007669"/>
    <property type="project" value="InterPro"/>
</dbReference>
<feature type="domain" description="FAD-binding PCMH-type" evidence="8">
    <location>
        <begin position="86"/>
        <end position="267"/>
    </location>
</feature>
<dbReference type="EMBL" id="CP116346">
    <property type="protein sequence ID" value="WIT10488.1"/>
    <property type="molecule type" value="Genomic_DNA"/>
</dbReference>
<comment type="similarity">
    <text evidence="1">Belongs to the FAD-binding oxidoreductase/transferase type 4 family.</text>
</comment>
<dbReference type="Pfam" id="PF01565">
    <property type="entry name" value="FAD_binding_4"/>
    <property type="match status" value="1"/>
</dbReference>
<dbReference type="Pfam" id="PF02913">
    <property type="entry name" value="FAD-oxidase_C"/>
    <property type="match status" value="1"/>
</dbReference>
<gene>
    <name evidence="9" type="ORF">PFX98_16410</name>
</gene>
<name>A0AA95NE62_9BURK</name>
<dbReference type="PROSITE" id="PS51387">
    <property type="entry name" value="FAD_PCMH"/>
    <property type="match status" value="1"/>
</dbReference>
<keyword evidence="10" id="KW-1185">Reference proteome</keyword>
<feature type="active site" description="Proton donor/acceptor" evidence="4">
    <location>
        <position position="452"/>
    </location>
</feature>
<dbReference type="GO" id="GO:0071949">
    <property type="term" value="F:FAD binding"/>
    <property type="evidence" value="ECO:0007669"/>
    <property type="project" value="InterPro"/>
</dbReference>
<dbReference type="AlphaFoldDB" id="A0AA95NE62"/>
<comment type="cofactor">
    <cofactor evidence="6">
        <name>FAD</name>
        <dbReference type="ChEBI" id="CHEBI:57692"/>
    </cofactor>
</comment>
<dbReference type="KEGG" id="pais:PFX98_16410"/>
<organism evidence="9 10">
    <name type="scientific">Paucibacter sediminis</name>
    <dbReference type="NCBI Taxonomy" id="3019553"/>
    <lineage>
        <taxon>Bacteria</taxon>
        <taxon>Pseudomonadati</taxon>
        <taxon>Pseudomonadota</taxon>
        <taxon>Betaproteobacteria</taxon>
        <taxon>Burkholderiales</taxon>
        <taxon>Sphaerotilaceae</taxon>
        <taxon>Roseateles</taxon>
    </lineage>
</organism>
<dbReference type="InterPro" id="IPR004113">
    <property type="entry name" value="FAD-bd_oxidored_4_C"/>
</dbReference>
<feature type="site" description="Important for enzyme activity" evidence="7">
    <location>
        <position position="302"/>
    </location>
</feature>
<dbReference type="InterPro" id="IPR016164">
    <property type="entry name" value="FAD-linked_Oxase-like_C"/>
</dbReference>
<dbReference type="PANTHER" id="PTHR46568">
    <property type="entry name" value="ALKYLDIHYDROXYACETONEPHOSPHATE SYNTHASE, PEROXISOMAL"/>
    <property type="match status" value="1"/>
</dbReference>
<evidence type="ECO:0000256" key="2">
    <source>
        <dbReference type="ARBA" id="ARBA00022630"/>
    </source>
</evidence>
<dbReference type="Proteomes" id="UP001177769">
    <property type="component" value="Chromosome"/>
</dbReference>
<dbReference type="RefSeq" id="WP_285231561.1">
    <property type="nucleotide sequence ID" value="NZ_CP116346.1"/>
</dbReference>
<dbReference type="GO" id="GO:0008610">
    <property type="term" value="P:lipid biosynthetic process"/>
    <property type="evidence" value="ECO:0007669"/>
    <property type="project" value="InterPro"/>
</dbReference>
<evidence type="ECO:0000256" key="7">
    <source>
        <dbReference type="PIRSR" id="PIRSR625650-4"/>
    </source>
</evidence>
<dbReference type="InterPro" id="IPR025650">
    <property type="entry name" value="Alkyl-DHAP_Synthase"/>
</dbReference>
<evidence type="ECO:0000259" key="8">
    <source>
        <dbReference type="PROSITE" id="PS51387"/>
    </source>
</evidence>
<evidence type="ECO:0000313" key="9">
    <source>
        <dbReference type="EMBL" id="WIT10488.1"/>
    </source>
</evidence>
<protein>
    <submittedName>
        <fullName evidence="9">FAD-binding oxidoreductase</fullName>
    </submittedName>
</protein>
<proteinExistence type="inferred from homology"/>
<evidence type="ECO:0000313" key="10">
    <source>
        <dbReference type="Proteomes" id="UP001177769"/>
    </source>
</evidence>
<dbReference type="Gene3D" id="3.30.300.330">
    <property type="match status" value="1"/>
</dbReference>
<feature type="binding site" evidence="6">
    <location>
        <begin position="200"/>
        <end position="203"/>
    </location>
    <ligand>
        <name>FAD</name>
        <dbReference type="ChEBI" id="CHEBI:57692"/>
    </ligand>
</feature>
<dbReference type="SUPFAM" id="SSF55103">
    <property type="entry name" value="FAD-linked oxidases, C-terminal domain"/>
    <property type="match status" value="1"/>
</dbReference>
<accession>A0AA95NE62</accession>
<dbReference type="InterPro" id="IPR036318">
    <property type="entry name" value="FAD-bd_PCMH-like_sf"/>
</dbReference>
<evidence type="ECO:0000256" key="6">
    <source>
        <dbReference type="PIRSR" id="PIRSR625650-3"/>
    </source>
</evidence>
<dbReference type="Gene3D" id="3.30.70.3450">
    <property type="match status" value="1"/>
</dbReference>
<dbReference type="InterPro" id="IPR006094">
    <property type="entry name" value="Oxid_FAD_bind_N"/>
</dbReference>
<evidence type="ECO:0000256" key="4">
    <source>
        <dbReference type="PIRSR" id="PIRSR625650-1"/>
    </source>
</evidence>
<dbReference type="InterPro" id="IPR016169">
    <property type="entry name" value="FAD-bd_PCMH_sub2"/>
</dbReference>
<reference evidence="9" key="1">
    <citation type="submission" date="2023-01" db="EMBL/GenBank/DDBJ databases">
        <title>Whole genome sequence of Paucibacter sp. S2-9 isolated from pond sediment.</title>
        <authorList>
            <person name="Jung J.Y."/>
        </authorList>
    </citation>
    <scope>NUCLEOTIDE SEQUENCE</scope>
    <source>
        <strain evidence="9">S2-9</strain>
    </source>
</reference>
<sequence length="538" mass="57678">MRRWNGWGDDTINAELNSDALAFLRQQIGATEAPQDASLEAALAQVAQQPSRLPPHPLVSSAPEHRLQASFGQSMGDWLRLRFGRIGRVSDGVAWPESSAQVRELLDWAAAVGAIVIPCGGATSVVGHLSPPEDGGRPVLTLMLSHLRKLLQLDTVSQLATFQAGVAGPDLEAQLRAQGWMLGHYPQSFEYATLGGWIVTRSSGQQSARYGRIEAMFAGGRLETPTGTLEIPTFPASAAGPDLREWVLGSEGRLGVLTEASVRVQRLPACERFVGVFLPGWAEGEAAARELAQARLGLSMLRLSNPIETLTTLRLAGHAKAIAWLERYLALRGCAAGDKVLLMMGLTGSKAQVAAMQAQARAILKRHGGISTGTLLGAKWQANRFRGVYLRNALWAQGYAVDTMETAVDWPRVPATMAAIEAAGREALAALGERCHAYTHLSHVYAQGSSVYSTFVFRIGPDFERAWARWQALKGAVSQAIVASGGTISHQHGVGKDHAPYLAHEKGARGMQGLQALVAHFDPQGVMASGNLLPPQPR</sequence>
<dbReference type="Gene3D" id="3.30.465.10">
    <property type="match status" value="1"/>
</dbReference>
<dbReference type="InterPro" id="IPR016166">
    <property type="entry name" value="FAD-bd_PCMH"/>
</dbReference>
<keyword evidence="2" id="KW-0285">Flavoprotein</keyword>
<dbReference type="PANTHER" id="PTHR46568:SF1">
    <property type="entry name" value="ALKYLDIHYDROXYACETONEPHOSPHATE SYNTHASE, PEROXISOMAL"/>
    <property type="match status" value="1"/>
</dbReference>
<evidence type="ECO:0000256" key="3">
    <source>
        <dbReference type="ARBA" id="ARBA00022827"/>
    </source>
</evidence>
<feature type="binding site" evidence="6">
    <location>
        <begin position="118"/>
        <end position="124"/>
    </location>
    <ligand>
        <name>FAD</name>
        <dbReference type="ChEBI" id="CHEBI:57692"/>
    </ligand>
</feature>
<evidence type="ECO:0000256" key="5">
    <source>
        <dbReference type="PIRSR" id="PIRSR625650-2"/>
    </source>
</evidence>
<dbReference type="SUPFAM" id="SSF56176">
    <property type="entry name" value="FAD-binding/transporter-associated domain-like"/>
    <property type="match status" value="1"/>
</dbReference>